<comment type="caution">
    <text evidence="2">The sequence shown here is derived from an EMBL/GenBank/DDBJ whole genome shotgun (WGS) entry which is preliminary data.</text>
</comment>
<reference evidence="2 3" key="1">
    <citation type="submission" date="2019-08" db="EMBL/GenBank/DDBJ databases">
        <title>Marinobacter ZYF650 sp. nov., a marine bacterium isolated from seawater of the Mariana trench.</title>
        <authorList>
            <person name="Ahmad W."/>
        </authorList>
    </citation>
    <scope>NUCLEOTIDE SEQUENCE [LARGE SCALE GENOMIC DNA]</scope>
    <source>
        <strain evidence="2 3">ZYF650</strain>
    </source>
</reference>
<dbReference type="Proteomes" id="UP000323161">
    <property type="component" value="Unassembled WGS sequence"/>
</dbReference>
<sequence>MDTYDKPSGGSFNLSLVHARKDRQPVCVLGSLKYVMGCVFLFLVGAGTYGGTLWKRLLKLAALRQTTISREYPHTFRSGIRENAGFEMGKQQAKLLARSRLVWVVGLFKSLFV</sequence>
<organism evidence="2 3">
    <name type="scientific">Marinobacter salinexigens</name>
    <dbReference type="NCBI Taxonomy" id="2919747"/>
    <lineage>
        <taxon>Bacteria</taxon>
        <taxon>Pseudomonadati</taxon>
        <taxon>Pseudomonadota</taxon>
        <taxon>Gammaproteobacteria</taxon>
        <taxon>Pseudomonadales</taxon>
        <taxon>Marinobacteraceae</taxon>
        <taxon>Marinobacter</taxon>
    </lineage>
</organism>
<gene>
    <name evidence="2" type="ORF">FWJ25_02370</name>
</gene>
<evidence type="ECO:0000313" key="3">
    <source>
        <dbReference type="Proteomes" id="UP000323161"/>
    </source>
</evidence>
<feature type="transmembrane region" description="Helical" evidence="1">
    <location>
        <begin position="34"/>
        <end position="54"/>
    </location>
</feature>
<proteinExistence type="predicted"/>
<protein>
    <submittedName>
        <fullName evidence="2">Uncharacterized protein</fullName>
    </submittedName>
</protein>
<keyword evidence="1" id="KW-0472">Membrane</keyword>
<keyword evidence="3" id="KW-1185">Reference proteome</keyword>
<keyword evidence="1" id="KW-0812">Transmembrane</keyword>
<dbReference type="AlphaFoldDB" id="A0A5B0VN08"/>
<evidence type="ECO:0000256" key="1">
    <source>
        <dbReference type="SAM" id="Phobius"/>
    </source>
</evidence>
<name>A0A5B0VN08_9GAMM</name>
<evidence type="ECO:0000313" key="2">
    <source>
        <dbReference type="EMBL" id="KAA1175996.1"/>
    </source>
</evidence>
<accession>A0A5B0VN08</accession>
<keyword evidence="1" id="KW-1133">Transmembrane helix</keyword>
<dbReference type="EMBL" id="VTUU01000001">
    <property type="protein sequence ID" value="KAA1175996.1"/>
    <property type="molecule type" value="Genomic_DNA"/>
</dbReference>